<dbReference type="STRING" id="226506.SAMN04488519_104332"/>
<dbReference type="EMBL" id="FOVW01000004">
    <property type="protein sequence ID" value="SFO21621.1"/>
    <property type="molecule type" value="Genomic_DNA"/>
</dbReference>
<dbReference type="AlphaFoldDB" id="A0A1I5FE86"/>
<evidence type="ECO:0000313" key="2">
    <source>
        <dbReference type="Proteomes" id="UP000199564"/>
    </source>
</evidence>
<dbReference type="RefSeq" id="WP_175557870.1">
    <property type="nucleotide sequence ID" value="NZ_FOVW01000004.1"/>
</dbReference>
<sequence>MVGAFGQSLQENLANLEFYQEKLPFFQELITGAQYPEPPKNHEGFPFLKGRSFEYGGLTINQVYYPDIPLLYDIRYDQVITVHPIYMQKLLINPAKINSFRLGDGSNFKQLTGNESYAHHKNGFYEIVEEGRVTLLAKHYKIPKPTRELGDYVAKYEEFEDFFIWDGGQFFSIKTKKSAIKTLELSKKLVRENLTRKGVYYGSNKRRYLKMLIQIHSQSIGTENE</sequence>
<evidence type="ECO:0000313" key="1">
    <source>
        <dbReference type="EMBL" id="SFO21621.1"/>
    </source>
</evidence>
<protein>
    <submittedName>
        <fullName evidence="1">Uncharacterized protein</fullName>
    </submittedName>
</protein>
<proteinExistence type="predicted"/>
<reference evidence="2" key="1">
    <citation type="submission" date="2016-10" db="EMBL/GenBank/DDBJ databases">
        <authorList>
            <person name="Varghese N."/>
            <person name="Submissions S."/>
        </authorList>
    </citation>
    <scope>NUCLEOTIDE SEQUENCE [LARGE SCALE GENOMIC DNA]</scope>
    <source>
        <strain evidence="2">DSM 15282</strain>
    </source>
</reference>
<dbReference type="Proteomes" id="UP000199564">
    <property type="component" value="Unassembled WGS sequence"/>
</dbReference>
<organism evidence="1 2">
    <name type="scientific">Algoriphagus ornithinivorans</name>
    <dbReference type="NCBI Taxonomy" id="226506"/>
    <lineage>
        <taxon>Bacteria</taxon>
        <taxon>Pseudomonadati</taxon>
        <taxon>Bacteroidota</taxon>
        <taxon>Cytophagia</taxon>
        <taxon>Cytophagales</taxon>
        <taxon>Cyclobacteriaceae</taxon>
        <taxon>Algoriphagus</taxon>
    </lineage>
</organism>
<name>A0A1I5FE86_9BACT</name>
<gene>
    <name evidence="1" type="ORF">SAMN04488519_104332</name>
</gene>
<accession>A0A1I5FE86</accession>
<keyword evidence="2" id="KW-1185">Reference proteome</keyword>